<organism evidence="2">
    <name type="scientific">viral metagenome</name>
    <dbReference type="NCBI Taxonomy" id="1070528"/>
    <lineage>
        <taxon>unclassified sequences</taxon>
        <taxon>metagenomes</taxon>
        <taxon>organismal metagenomes</taxon>
    </lineage>
</organism>
<reference evidence="2" key="1">
    <citation type="submission" date="2020-03" db="EMBL/GenBank/DDBJ databases">
        <title>The deep terrestrial virosphere.</title>
        <authorList>
            <person name="Holmfeldt K."/>
            <person name="Nilsson E."/>
            <person name="Simone D."/>
            <person name="Lopez-Fernandez M."/>
            <person name="Wu X."/>
            <person name="de Brujin I."/>
            <person name="Lundin D."/>
            <person name="Andersson A."/>
            <person name="Bertilsson S."/>
            <person name="Dopson M."/>
        </authorList>
    </citation>
    <scope>NUCLEOTIDE SEQUENCE</scope>
    <source>
        <strain evidence="2">TM448A02524</strain>
        <strain evidence="3">TM448B01577</strain>
    </source>
</reference>
<name>A0A6H1ZXA4_9ZZZZ</name>
<proteinExistence type="predicted"/>
<dbReference type="EMBL" id="MT144786">
    <property type="protein sequence ID" value="QJH99399.1"/>
    <property type="molecule type" value="Genomic_DNA"/>
</dbReference>
<evidence type="ECO:0000313" key="3">
    <source>
        <dbReference type="EMBL" id="QJH99399.1"/>
    </source>
</evidence>
<dbReference type="EMBL" id="MT144320">
    <property type="protein sequence ID" value="QJA52194.1"/>
    <property type="molecule type" value="Genomic_DNA"/>
</dbReference>
<gene>
    <name evidence="2" type="ORF">TM448A02524_0015</name>
    <name evidence="3" type="ORF">TM448B01577_0018</name>
</gene>
<sequence>MRLNTKRIRQELDRLGWSPYRLSKEMKIANQTVYKLLKDNGNSYTFKTVEKVADALGVNPKDLLS</sequence>
<dbReference type="InterPro" id="IPR001387">
    <property type="entry name" value="Cro/C1-type_HTH"/>
</dbReference>
<dbReference type="SMART" id="SM00530">
    <property type="entry name" value="HTH_XRE"/>
    <property type="match status" value="1"/>
</dbReference>
<dbReference type="Gene3D" id="1.10.260.40">
    <property type="entry name" value="lambda repressor-like DNA-binding domains"/>
    <property type="match status" value="1"/>
</dbReference>
<evidence type="ECO:0000313" key="2">
    <source>
        <dbReference type="EMBL" id="QJA52194.1"/>
    </source>
</evidence>
<dbReference type="Pfam" id="PF13443">
    <property type="entry name" value="HTH_26"/>
    <property type="match status" value="1"/>
</dbReference>
<protein>
    <submittedName>
        <fullName evidence="2">Putative DNA binding, helix-turn-helix domain containing protein</fullName>
    </submittedName>
</protein>
<dbReference type="CDD" id="cd00093">
    <property type="entry name" value="HTH_XRE"/>
    <property type="match status" value="1"/>
</dbReference>
<dbReference type="AlphaFoldDB" id="A0A6H1ZXA4"/>
<accession>A0A6H1ZXA4</accession>
<dbReference type="SUPFAM" id="SSF47413">
    <property type="entry name" value="lambda repressor-like DNA-binding domains"/>
    <property type="match status" value="1"/>
</dbReference>
<dbReference type="PROSITE" id="PS50943">
    <property type="entry name" value="HTH_CROC1"/>
    <property type="match status" value="1"/>
</dbReference>
<dbReference type="GO" id="GO:0003677">
    <property type="term" value="F:DNA binding"/>
    <property type="evidence" value="ECO:0007669"/>
    <property type="project" value="InterPro"/>
</dbReference>
<dbReference type="InterPro" id="IPR010982">
    <property type="entry name" value="Lambda_DNA-bd_dom_sf"/>
</dbReference>
<evidence type="ECO:0000259" key="1">
    <source>
        <dbReference type="PROSITE" id="PS50943"/>
    </source>
</evidence>
<feature type="domain" description="HTH cro/C1-type" evidence="1">
    <location>
        <begin position="8"/>
        <end position="63"/>
    </location>
</feature>